<dbReference type="InterPro" id="IPR053940">
    <property type="entry name" value="UTP25_NTPase-like"/>
</dbReference>
<feature type="compositionally biased region" description="Basic and acidic residues" evidence="4">
    <location>
        <begin position="1"/>
        <end position="14"/>
    </location>
</feature>
<dbReference type="GO" id="GO:0019843">
    <property type="term" value="F:rRNA binding"/>
    <property type="evidence" value="ECO:0007669"/>
    <property type="project" value="TreeGrafter"/>
</dbReference>
<dbReference type="InterPro" id="IPR027417">
    <property type="entry name" value="P-loop_NTPase"/>
</dbReference>
<comment type="subcellular location">
    <subcellularLocation>
        <location evidence="1">Nucleus</location>
        <location evidence="1">Nucleolus</location>
    </subcellularLocation>
</comment>
<dbReference type="GO" id="GO:0000462">
    <property type="term" value="P:maturation of SSU-rRNA from tricistronic rRNA transcript (SSU-rRNA, 5.8S rRNA, LSU-rRNA)"/>
    <property type="evidence" value="ECO:0007669"/>
    <property type="project" value="TreeGrafter"/>
</dbReference>
<evidence type="ECO:0008006" key="9">
    <source>
        <dbReference type="Google" id="ProtNLM"/>
    </source>
</evidence>
<feature type="compositionally biased region" description="Basic and acidic residues" evidence="4">
    <location>
        <begin position="213"/>
        <end position="223"/>
    </location>
</feature>
<dbReference type="PANTHER" id="PTHR12933:SF0">
    <property type="entry name" value="U3 SMALL NUCLEOLAR RNA-ASSOCIATED PROTEIN 25 HOMOLOG"/>
    <property type="match status" value="1"/>
</dbReference>
<feature type="region of interest" description="Disordered" evidence="4">
    <location>
        <begin position="213"/>
        <end position="256"/>
    </location>
</feature>
<gene>
    <name evidence="7" type="ORF">A3770_05p35550</name>
</gene>
<dbReference type="GO" id="GO:0034511">
    <property type="term" value="F:U3 snoRNA binding"/>
    <property type="evidence" value="ECO:0007669"/>
    <property type="project" value="InterPro"/>
</dbReference>
<dbReference type="InterPro" id="IPR010678">
    <property type="entry name" value="UTP25"/>
</dbReference>
<proteinExistence type="inferred from homology"/>
<reference evidence="7 8" key="1">
    <citation type="submission" date="2018-07" db="EMBL/GenBank/DDBJ databases">
        <title>The complete nuclear genome of the prasinophyte Chloropicon primus (CCMP1205).</title>
        <authorList>
            <person name="Pombert J.-F."/>
            <person name="Otis C."/>
            <person name="Turmel M."/>
            <person name="Lemieux C."/>
        </authorList>
    </citation>
    <scope>NUCLEOTIDE SEQUENCE [LARGE SCALE GENOMIC DNA]</scope>
    <source>
        <strain evidence="7 8">CCMP1205</strain>
    </source>
</reference>
<keyword evidence="8" id="KW-1185">Reference proteome</keyword>
<dbReference type="OrthoDB" id="10264378at2759"/>
<evidence type="ECO:0000313" key="7">
    <source>
        <dbReference type="EMBL" id="QDZ21037.1"/>
    </source>
</evidence>
<dbReference type="Pfam" id="PF22916">
    <property type="entry name" value="UTP25_NTPase-like"/>
    <property type="match status" value="1"/>
</dbReference>
<comment type="similarity">
    <text evidence="2">Belongs to the UTP25 family.</text>
</comment>
<dbReference type="EMBL" id="CP031038">
    <property type="protein sequence ID" value="QDZ21037.1"/>
    <property type="molecule type" value="Genomic_DNA"/>
</dbReference>
<dbReference type="InterPro" id="IPR053939">
    <property type="entry name" value="UTP25_C"/>
</dbReference>
<dbReference type="STRING" id="1764295.A0A5B8MKQ1"/>
<organism evidence="7 8">
    <name type="scientific">Chloropicon primus</name>
    <dbReference type="NCBI Taxonomy" id="1764295"/>
    <lineage>
        <taxon>Eukaryota</taxon>
        <taxon>Viridiplantae</taxon>
        <taxon>Chlorophyta</taxon>
        <taxon>Chloropicophyceae</taxon>
        <taxon>Chloropicales</taxon>
        <taxon>Chloropicaceae</taxon>
        <taxon>Chloropicon</taxon>
    </lineage>
</organism>
<evidence type="ECO:0000256" key="1">
    <source>
        <dbReference type="ARBA" id="ARBA00004604"/>
    </source>
</evidence>
<evidence type="ECO:0000259" key="6">
    <source>
        <dbReference type="Pfam" id="PF22916"/>
    </source>
</evidence>
<name>A0A5B8MKQ1_9CHLO</name>
<dbReference type="AlphaFoldDB" id="A0A5B8MKQ1"/>
<dbReference type="Pfam" id="PF06862">
    <property type="entry name" value="Utp25_C"/>
    <property type="match status" value="1"/>
</dbReference>
<evidence type="ECO:0000256" key="3">
    <source>
        <dbReference type="ARBA" id="ARBA00023242"/>
    </source>
</evidence>
<feature type="domain" description="UTP25 NTP hydrolase-like" evidence="6">
    <location>
        <begin position="171"/>
        <end position="482"/>
    </location>
</feature>
<evidence type="ECO:0000313" key="8">
    <source>
        <dbReference type="Proteomes" id="UP000316726"/>
    </source>
</evidence>
<evidence type="ECO:0000256" key="2">
    <source>
        <dbReference type="ARBA" id="ARBA00009223"/>
    </source>
</evidence>
<dbReference type="Proteomes" id="UP000316726">
    <property type="component" value="Chromosome 5"/>
</dbReference>
<feature type="domain" description="UTP25 C-terminal" evidence="5">
    <location>
        <begin position="497"/>
        <end position="674"/>
    </location>
</feature>
<accession>A0A5B8MKQ1</accession>
<sequence length="676" mass="75962">MVRTRREGGRKGAEETAAEGEGRKRRRGKPNADKHKDATNALRTNGKGGGEAERLDTFELHMQERDFGKGADEEKSGGRLVSVKLTCVGASGKAQVRVLSDKPGTVGASSSEGSRVVYSELGEHSIKERLIRHWGTLQSKGGADQGDNGGERPPSFCSADQAALFTALHQYKDVLHLRREAPDVSQKSPKDEVLDAVLLHCINHVMKTSDLVKKGNSVRDKAAKRAKTSAGQEKDGKGTPAGAKEDAEEGEPQRDQGFTRPKVLILLPFRKFAFNFIHRMMKLVMLPNFSRKHFRSISGGVQFLDEYSGGDQDDDESSLPEKVRKGLNKPMQNKPKDFRNLFQGNSDDHFRMGVKLTKSSVKLYSDFYKSDIIVASPLGLVTLMNDAERSSEQSFEFLSSIEVLVVDYADVLMMQNWEHVLSIVSNMNKIPSSNHNTDIMRIREWCLAGNAKRYLQTVALSSYATAELNSFMNACSNFEGMVKFPSKTDPQGVVSTIINPMKQLFIKNSDPGNIEDESETKMDHFEREVLNKVLESFSPGVMIFVRSYFDFVRMRRKLDEQNANFVALSEYTERAEADRYRTFFANGSKRILLYSERAHFYFRYRFKGIRDIVFYSLPDHSHFYSELLNMIDSSSVQQPTATVAFSKYDSLQLSRTVGLSQAKSMLSSDTETFLMA</sequence>
<dbReference type="PANTHER" id="PTHR12933">
    <property type="entry name" value="ORF PROTEIN-RELATED"/>
    <property type="match status" value="1"/>
</dbReference>
<keyword evidence="3" id="KW-0539">Nucleus</keyword>
<evidence type="ECO:0000259" key="5">
    <source>
        <dbReference type="Pfam" id="PF06862"/>
    </source>
</evidence>
<evidence type="ECO:0000256" key="4">
    <source>
        <dbReference type="SAM" id="MobiDB-lite"/>
    </source>
</evidence>
<dbReference type="Gene3D" id="3.40.50.300">
    <property type="entry name" value="P-loop containing nucleotide triphosphate hydrolases"/>
    <property type="match status" value="1"/>
</dbReference>
<protein>
    <recommendedName>
        <fullName evidence="9">U3 small nucleolar RNA-associated protein 25</fullName>
    </recommendedName>
</protein>
<feature type="region of interest" description="Disordered" evidence="4">
    <location>
        <begin position="1"/>
        <end position="53"/>
    </location>
</feature>
<dbReference type="GO" id="GO:0032040">
    <property type="term" value="C:small-subunit processome"/>
    <property type="evidence" value="ECO:0007669"/>
    <property type="project" value="TreeGrafter"/>
</dbReference>